<evidence type="ECO:0000256" key="8">
    <source>
        <dbReference type="ARBA" id="ARBA00022840"/>
    </source>
</evidence>
<keyword evidence="7 12" id="KW-0418">Kinase</keyword>
<dbReference type="Gene3D" id="3.40.1160.10">
    <property type="entry name" value="Acetylglutamate kinase-like"/>
    <property type="match status" value="1"/>
</dbReference>
<keyword evidence="9" id="KW-0665">Pyrimidine biosynthesis</keyword>
<dbReference type="AlphaFoldDB" id="D5TZK6"/>
<dbReference type="InterPro" id="IPR036393">
    <property type="entry name" value="AceGlu_kinase-like_sf"/>
</dbReference>
<evidence type="ECO:0000256" key="9">
    <source>
        <dbReference type="ARBA" id="ARBA00022975"/>
    </source>
</evidence>
<accession>D5TZK6</accession>
<dbReference type="PANTHER" id="PTHR42833">
    <property type="entry name" value="URIDYLATE KINASE"/>
    <property type="match status" value="1"/>
</dbReference>
<evidence type="ECO:0000256" key="7">
    <source>
        <dbReference type="ARBA" id="ARBA00022777"/>
    </source>
</evidence>
<dbReference type="eggNOG" id="arCOG00858">
    <property type="taxonomic scope" value="Archaea"/>
</dbReference>
<organism evidence="12 13">
    <name type="scientific">Thermosphaera aggregans (strain DSM 11486 / M11TL)</name>
    <dbReference type="NCBI Taxonomy" id="633148"/>
    <lineage>
        <taxon>Archaea</taxon>
        <taxon>Thermoproteota</taxon>
        <taxon>Thermoprotei</taxon>
        <taxon>Desulfurococcales</taxon>
        <taxon>Desulfurococcaceae</taxon>
        <taxon>Thermosphaera</taxon>
    </lineage>
</organism>
<evidence type="ECO:0000256" key="10">
    <source>
        <dbReference type="ARBA" id="ARBA00032092"/>
    </source>
</evidence>
<dbReference type="STRING" id="633148.Tagg_0024"/>
<protein>
    <recommendedName>
        <fullName evidence="3">UMP kinase</fullName>
        <ecNumber evidence="3">2.7.4.22</ecNumber>
    </recommendedName>
    <alternativeName>
        <fullName evidence="10">Uridine monophosphate kinase</fullName>
    </alternativeName>
</protein>
<evidence type="ECO:0000256" key="3">
    <source>
        <dbReference type="ARBA" id="ARBA00012899"/>
    </source>
</evidence>
<evidence type="ECO:0000256" key="2">
    <source>
        <dbReference type="ARBA" id="ARBA00007614"/>
    </source>
</evidence>
<dbReference type="GO" id="GO:0033862">
    <property type="term" value="F:UMP kinase activity"/>
    <property type="evidence" value="ECO:0007669"/>
    <property type="project" value="UniProtKB-EC"/>
</dbReference>
<comment type="similarity">
    <text evidence="2">Belongs to the UMP kinase family.</text>
</comment>
<gene>
    <name evidence="12" type="ordered locus">Tagg_0024</name>
</gene>
<dbReference type="HOGENOM" id="CLU_079546_0_0_2"/>
<reference evidence="13" key="2">
    <citation type="journal article" date="2010" name="Stand. Genomic Sci.">
        <title>Complete genome sequence of Thermosphaera aggregans type strain (M11TLT).</title>
        <authorList>
            <person name="Spring S."/>
            <person name="Rachel R."/>
            <person name="Lapidus A."/>
            <person name="Davenport K."/>
            <person name="Tice H."/>
            <person name="Copeland A."/>
            <person name="Cheng J.-F."/>
            <person name="Lucas S."/>
            <person name="Chen F."/>
            <person name="Nolan M."/>
            <person name="Bruce D."/>
            <person name="Goodwin L."/>
            <person name="Pitluck S."/>
            <person name="Ivanova N."/>
            <person name="Mavromatis K."/>
            <person name="Ovchinnikova G."/>
            <person name="Pati A."/>
            <person name="Chen A."/>
            <person name="Palaniappan K."/>
            <person name="Land M."/>
            <person name="Hauser L."/>
            <person name="Chang Y.-J."/>
            <person name="Jeffries C.C."/>
            <person name="Brettin T."/>
            <person name="Detter J.C."/>
            <person name="Tapia R."/>
            <person name="Han C."/>
            <person name="Heimerl T."/>
            <person name="Weikl F."/>
            <person name="Brambilla E."/>
            <person name="Goker M."/>
            <person name="Bristow J."/>
            <person name="Eisen J.A."/>
            <person name="Markowitz V."/>
            <person name="Hugenholtz P."/>
            <person name="Kyrpides N.C."/>
            <person name="Klenk H.-P."/>
        </authorList>
    </citation>
    <scope>NUCLEOTIDE SEQUENCE [LARGE SCALE GENOMIC DNA]</scope>
    <source>
        <strain evidence="13">DSM 11486 / M11TL</strain>
    </source>
</reference>
<dbReference type="NCBIfam" id="TIGR02076">
    <property type="entry name" value="pyrH_arch"/>
    <property type="match status" value="1"/>
</dbReference>
<dbReference type="InterPro" id="IPR001048">
    <property type="entry name" value="Asp/Glu/Uridylate_kinase"/>
</dbReference>
<feature type="domain" description="Aspartate/glutamate/uridylate kinase" evidence="11">
    <location>
        <begin position="5"/>
        <end position="202"/>
    </location>
</feature>
<evidence type="ECO:0000256" key="5">
    <source>
        <dbReference type="ARBA" id="ARBA00022679"/>
    </source>
</evidence>
<keyword evidence="5 12" id="KW-0808">Transferase</keyword>
<keyword evidence="6" id="KW-0547">Nucleotide-binding</keyword>
<dbReference type="PANTHER" id="PTHR42833:SF4">
    <property type="entry name" value="URIDYLATE KINASE PUMPKIN, CHLOROPLASTIC"/>
    <property type="match status" value="1"/>
</dbReference>
<evidence type="ECO:0000313" key="12">
    <source>
        <dbReference type="EMBL" id="ADG90306.1"/>
    </source>
</evidence>
<dbReference type="OrthoDB" id="372251at2157"/>
<dbReference type="GO" id="GO:0005524">
    <property type="term" value="F:ATP binding"/>
    <property type="evidence" value="ECO:0007669"/>
    <property type="project" value="UniProtKB-KW"/>
</dbReference>
<reference evidence="12 13" key="1">
    <citation type="journal article" date="2010" name="Stand. Genomic Sci.">
        <title>Complete genome sequence of Thermosphaera aggregans type strain (M11TL).</title>
        <authorList>
            <person name="Spring S."/>
            <person name="Rachel R."/>
            <person name="Lapidus A."/>
            <person name="Davenport K."/>
            <person name="Tice H."/>
            <person name="Copeland A."/>
            <person name="Cheng J.F."/>
            <person name="Lucas S."/>
            <person name="Chen F."/>
            <person name="Nolan M."/>
            <person name="Bruce D."/>
            <person name="Goodwin L."/>
            <person name="Pitluck S."/>
            <person name="Ivanova N."/>
            <person name="Mavromatis K."/>
            <person name="Ovchinnikova G."/>
            <person name="Pati A."/>
            <person name="Chen A."/>
            <person name="Palaniappan K."/>
            <person name="Land M."/>
            <person name="Hauser L."/>
            <person name="Chang Y.J."/>
            <person name="Jeffries C.C."/>
            <person name="Brettin T."/>
            <person name="Detter J.C."/>
            <person name="Tapia R."/>
            <person name="Han C."/>
            <person name="Heimerl T."/>
            <person name="Weikl F."/>
            <person name="Brambilla E."/>
            <person name="Goker M."/>
            <person name="Bristow J."/>
            <person name="Eisen J.A."/>
            <person name="Markowitz V."/>
            <person name="Hugenholtz P."/>
            <person name="Kyrpides N.C."/>
            <person name="Klenk H.P."/>
        </authorList>
    </citation>
    <scope>NUCLEOTIDE SEQUENCE [LARGE SCALE GENOMIC DNA]</scope>
    <source>
        <strain evidence="13">DSM 11486 / M11TL</strain>
    </source>
</reference>
<keyword evidence="13" id="KW-1185">Reference proteome</keyword>
<dbReference type="Proteomes" id="UP000002376">
    <property type="component" value="Chromosome"/>
</dbReference>
<sequence length="227" mass="25085">MMVLNTLVLKITGKAFDEGPWLLEKYVSILKTLSEKYKLVVITGGGRLARHYIDMARNIGVVSNYWLDLIGIDVSRLNALLLIASMEGRAYPKPYESLSELLSALPYSNVLVAGGLIPGQSTASVAVQSAEAVGARVLYYFSAIGYVYDKDPVKHVDAQPFKEITATRLKEILAQKQLPGEYALIDDKALDMAVRSGIEIRLIFFKHPEKIFESLNGLNPGTRILPE</sequence>
<evidence type="ECO:0000256" key="4">
    <source>
        <dbReference type="ARBA" id="ARBA00022490"/>
    </source>
</evidence>
<dbReference type="EC" id="2.7.4.22" evidence="3"/>
<reference key="3">
    <citation type="submission" date="2010-02" db="EMBL/GenBank/DDBJ databases">
        <title>Complete genome sequence of Thermosphaera aggregans type strain (M11TL).</title>
        <authorList>
            <consortium name="US DOE Joint Genome Institute (JGI-PGF)"/>
            <person name="Spring S."/>
            <person name="Lapidus A."/>
            <person name="Munk C."/>
            <person name="Schroeder M."/>
            <person name="Glavina Del Rio T."/>
            <person name="Tice H."/>
            <person name="Copeland A."/>
            <person name="Cheng J.-F."/>
            <person name="Lucas S."/>
            <person name="Chen F."/>
            <person name="Nolan M."/>
            <person name="Bruce D."/>
            <person name="Goodwin L."/>
            <person name="Pitluck S."/>
            <person name="Ivanova N."/>
            <person name="Mavromatis K."/>
            <person name="Ovchinnikova G."/>
            <person name="Pati A."/>
            <person name="Chen A."/>
            <person name="Palaniappan K."/>
            <person name="Land M."/>
            <person name="Hauser L."/>
            <person name="Chang Y.-J."/>
            <person name="Jeffries C.C."/>
            <person name="Brettin T."/>
            <person name="Detter J.C."/>
            <person name="Tapia R."/>
            <person name="Han C."/>
            <person name="Chain P."/>
            <person name="Heimerl T."/>
            <person name="Weik F."/>
            <person name="Goker M."/>
            <person name="Rachel R."/>
            <person name="Bristow J."/>
            <person name="Eisen J.A."/>
            <person name="Markowitz V."/>
            <person name="Hugenholtz P."/>
            <person name="Kyrpides N.C."/>
            <person name="Klenk H.-P."/>
        </authorList>
    </citation>
    <scope>NUCLEOTIDE SEQUENCE</scope>
    <source>
        <strain>DSM 11486</strain>
    </source>
</reference>
<proteinExistence type="inferred from homology"/>
<evidence type="ECO:0000259" key="11">
    <source>
        <dbReference type="Pfam" id="PF00696"/>
    </source>
</evidence>
<evidence type="ECO:0000313" key="13">
    <source>
        <dbReference type="Proteomes" id="UP000002376"/>
    </source>
</evidence>
<evidence type="ECO:0000256" key="6">
    <source>
        <dbReference type="ARBA" id="ARBA00022741"/>
    </source>
</evidence>
<dbReference type="EMBL" id="CP001939">
    <property type="protein sequence ID" value="ADG90306.1"/>
    <property type="molecule type" value="Genomic_DNA"/>
</dbReference>
<dbReference type="KEGG" id="tag:Tagg_0024"/>
<dbReference type="SUPFAM" id="SSF53633">
    <property type="entry name" value="Carbamate kinase-like"/>
    <property type="match status" value="1"/>
</dbReference>
<dbReference type="GO" id="GO:0006225">
    <property type="term" value="P:UDP biosynthetic process"/>
    <property type="evidence" value="ECO:0007669"/>
    <property type="project" value="TreeGrafter"/>
</dbReference>
<evidence type="ECO:0000256" key="1">
    <source>
        <dbReference type="ARBA" id="ARBA00004791"/>
    </source>
</evidence>
<dbReference type="InterPro" id="IPR011818">
    <property type="entry name" value="Uridylate_kinase_arch/spir"/>
</dbReference>
<name>D5TZK6_THEAM</name>
<comment type="pathway">
    <text evidence="1">Pyrimidine metabolism; CTP biosynthesis via de novo pathway; UDP from UMP (UMPK route): step 1/1.</text>
</comment>
<dbReference type="Pfam" id="PF00696">
    <property type="entry name" value="AA_kinase"/>
    <property type="match status" value="1"/>
</dbReference>
<keyword evidence="4" id="KW-0963">Cytoplasm</keyword>
<keyword evidence="8" id="KW-0067">ATP-binding</keyword>